<dbReference type="OrthoDB" id="47662at2"/>
<dbReference type="STRING" id="1121883.SAMN02745226_00495"/>
<evidence type="ECO:0000313" key="2">
    <source>
        <dbReference type="Proteomes" id="UP000184207"/>
    </source>
</evidence>
<evidence type="ECO:0000313" key="1">
    <source>
        <dbReference type="EMBL" id="SHN53531.1"/>
    </source>
</evidence>
<dbReference type="RefSeq" id="WP_072758002.1">
    <property type="nucleotide sequence ID" value="NZ_FRDJ01000002.1"/>
</dbReference>
<dbReference type="EMBL" id="FRDJ01000002">
    <property type="protein sequence ID" value="SHN53531.1"/>
    <property type="molecule type" value="Genomic_DNA"/>
</dbReference>
<protein>
    <submittedName>
        <fullName evidence="1">Uncharacterized protein</fullName>
    </submittedName>
</protein>
<sequence>MRIAREIIETLKLELGFLKSKSVQLEFKSDVKNESIKFESQFDKLDIVVPFFKDLHASFSLKVDSLVENSQALKVRNTNGNLTLNVNSCHLAQRIAVHESLPKSEFLIKNYEMASYYAKIQSVTPSFDFSALSHNVIGQAKISGYRSVKFPSNIRVEEGKNFPIYLCEYIPSQYVEKAKILDALKALSQKHDISHLKFYAYYKEIPITNVESIKILQNRNIRVYFNSKVALKGYNRNVTFKDVLVFKYDDKYLYHLL</sequence>
<keyword evidence="2" id="KW-1185">Reference proteome</keyword>
<dbReference type="AlphaFoldDB" id="A0A1M7S509"/>
<name>A0A1M7S509_FERGO</name>
<dbReference type="Proteomes" id="UP000184207">
    <property type="component" value="Unassembled WGS sequence"/>
</dbReference>
<proteinExistence type="predicted"/>
<reference evidence="2" key="1">
    <citation type="submission" date="2016-12" db="EMBL/GenBank/DDBJ databases">
        <authorList>
            <person name="Varghese N."/>
            <person name="Submissions S."/>
        </authorList>
    </citation>
    <scope>NUCLEOTIDE SEQUENCE [LARGE SCALE GENOMIC DNA]</scope>
    <source>
        <strain evidence="2">DSM 13020</strain>
    </source>
</reference>
<gene>
    <name evidence="1" type="ORF">SAMN02745226_00495</name>
</gene>
<accession>A0A1M7S509</accession>
<organism evidence="1 2">
    <name type="scientific">Fervidobacterium gondwanense DSM 13020</name>
    <dbReference type="NCBI Taxonomy" id="1121883"/>
    <lineage>
        <taxon>Bacteria</taxon>
        <taxon>Thermotogati</taxon>
        <taxon>Thermotogota</taxon>
        <taxon>Thermotogae</taxon>
        <taxon>Thermotogales</taxon>
        <taxon>Fervidobacteriaceae</taxon>
        <taxon>Fervidobacterium</taxon>
    </lineage>
</organism>